<dbReference type="PANTHER" id="PTHR12526">
    <property type="entry name" value="GLYCOSYLTRANSFERASE"/>
    <property type="match status" value="1"/>
</dbReference>
<dbReference type="KEGG" id="psic:J4E96_17190"/>
<evidence type="ECO:0000313" key="3">
    <source>
        <dbReference type="EMBL" id="QTE29020.1"/>
    </source>
</evidence>
<dbReference type="EMBL" id="CP071868">
    <property type="protein sequence ID" value="QTE29020.1"/>
    <property type="molecule type" value="Genomic_DNA"/>
</dbReference>
<accession>A0A8A4ZAM1</accession>
<reference evidence="3" key="1">
    <citation type="submission" date="2021-03" db="EMBL/GenBank/DDBJ databases">
        <title>Pengzhenrongella sicca gen. nov., sp. nov., a new member of suborder Micrococcineae isolated from High-Arctic tundra soil.</title>
        <authorList>
            <person name="Peng F."/>
        </authorList>
    </citation>
    <scope>NUCLEOTIDE SEQUENCE</scope>
    <source>
        <strain evidence="3">LRZ-2</strain>
    </source>
</reference>
<dbReference type="Gene3D" id="3.40.50.2000">
    <property type="entry name" value="Glycogen Phosphorylase B"/>
    <property type="match status" value="2"/>
</dbReference>
<dbReference type="SUPFAM" id="SSF53756">
    <property type="entry name" value="UDP-Glycosyltransferase/glycogen phosphorylase"/>
    <property type="match status" value="1"/>
</dbReference>
<dbReference type="PANTHER" id="PTHR12526:SF510">
    <property type="entry name" value="D-INOSITOL 3-PHOSPHATE GLYCOSYLTRANSFERASE"/>
    <property type="match status" value="1"/>
</dbReference>
<gene>
    <name evidence="3" type="ORF">J4E96_17190</name>
</gene>
<proteinExistence type="predicted"/>
<sequence length="390" mass="41263">MHLVIVTAFDYPDGGPVAARHLALTAGLAQEGHRVSFVMLHQARPPAGARSNPAITWTSIARAGSTSPLAWRLTALRRLDRSIGSAAATGAVDAVLAAVRDPLLLEATLRAARRRGIPVLHELLEYPDVVRPPGPLGRVQEQVFVRRHLPAFDGVLVISGALEEYAARSGVARTALLGSIVDTALETPLDPLKLTTTFTVGYAGSLVQEKDGVLTLLRAAAAAAARLAPRYELRLEILGDTRPAAGLTATRESHRLGLDGRATFHGLVPHDQVRGILARCHLLALPRPVSRQASGGFPTKLGEYLATARPVLTTAVGEIPRHLRDGETCLMVAPNDEGALARALVGAASSYDAAREVGRRGRGLIDASFSAPVQARKVVGLVESLRGARP</sequence>
<protein>
    <submittedName>
        <fullName evidence="3">Glycosyltransferase</fullName>
    </submittedName>
</protein>
<dbReference type="RefSeq" id="WP_227423281.1">
    <property type="nucleotide sequence ID" value="NZ_CP071868.1"/>
</dbReference>
<dbReference type="GO" id="GO:0016757">
    <property type="term" value="F:glycosyltransferase activity"/>
    <property type="evidence" value="ECO:0007669"/>
    <property type="project" value="UniProtKB-KW"/>
</dbReference>
<organism evidence="3 4">
    <name type="scientific">Pengzhenrongella sicca</name>
    <dbReference type="NCBI Taxonomy" id="2819238"/>
    <lineage>
        <taxon>Bacteria</taxon>
        <taxon>Bacillati</taxon>
        <taxon>Actinomycetota</taxon>
        <taxon>Actinomycetes</taxon>
        <taxon>Micrococcales</taxon>
        <taxon>Pengzhenrongella</taxon>
    </lineage>
</organism>
<evidence type="ECO:0000256" key="1">
    <source>
        <dbReference type="ARBA" id="ARBA00022676"/>
    </source>
</evidence>
<dbReference type="Proteomes" id="UP000663937">
    <property type="component" value="Chromosome"/>
</dbReference>
<keyword evidence="4" id="KW-1185">Reference proteome</keyword>
<dbReference type="AlphaFoldDB" id="A0A8A4ZAM1"/>
<name>A0A8A4ZAM1_9MICO</name>
<evidence type="ECO:0000313" key="4">
    <source>
        <dbReference type="Proteomes" id="UP000663937"/>
    </source>
</evidence>
<dbReference type="Pfam" id="PF13692">
    <property type="entry name" value="Glyco_trans_1_4"/>
    <property type="match status" value="1"/>
</dbReference>
<keyword evidence="2" id="KW-0808">Transferase</keyword>
<keyword evidence="1" id="KW-0328">Glycosyltransferase</keyword>
<evidence type="ECO:0000256" key="2">
    <source>
        <dbReference type="ARBA" id="ARBA00022679"/>
    </source>
</evidence>